<organism evidence="1 2">
    <name type="scientific">Conoideocrella luteorostrata</name>
    <dbReference type="NCBI Taxonomy" id="1105319"/>
    <lineage>
        <taxon>Eukaryota</taxon>
        <taxon>Fungi</taxon>
        <taxon>Dikarya</taxon>
        <taxon>Ascomycota</taxon>
        <taxon>Pezizomycotina</taxon>
        <taxon>Sordariomycetes</taxon>
        <taxon>Hypocreomycetidae</taxon>
        <taxon>Hypocreales</taxon>
        <taxon>Clavicipitaceae</taxon>
        <taxon>Conoideocrella</taxon>
    </lineage>
</organism>
<evidence type="ECO:0008006" key="3">
    <source>
        <dbReference type="Google" id="ProtNLM"/>
    </source>
</evidence>
<sequence length="284" mass="31697">MGREFQPKLAPLSKPAPEKALSLTTLLIKSLLAQRYKFFITAGLQLGISTVFPGRYAVVPIATLALLILTTQAIDLLTPSPSPPPAFMRSVVPGRTSSLLPRPDGSFGSSPSSQPLVVFKLGVQFNHPRGQFCPGGKEIAEKFLDMNRSLLERRDELGLISVSSWGGQQEEIGSTILLNYYFRDVESVHKFAHEEMHRKAWDWYTNERLDHIGIFHETFLVPAHAYESIYVNCKPLLMGAGLVRCEGLEKEGAQWRNTLVSADTMGLKSQWQRMNRDMNGLPKA</sequence>
<evidence type="ECO:0000313" key="2">
    <source>
        <dbReference type="Proteomes" id="UP001251528"/>
    </source>
</evidence>
<dbReference type="InterPro" id="IPR025444">
    <property type="entry name" value="Monooxy_af470"/>
</dbReference>
<comment type="caution">
    <text evidence="1">The sequence shown here is derived from an EMBL/GenBank/DDBJ whole genome shotgun (WGS) entry which is preliminary data.</text>
</comment>
<dbReference type="Pfam" id="PF13826">
    <property type="entry name" value="Monooxy_af470-like"/>
    <property type="match status" value="1"/>
</dbReference>
<protein>
    <recommendedName>
        <fullName evidence="3">Monooxygenase</fullName>
    </recommendedName>
</protein>
<dbReference type="AlphaFoldDB" id="A0AAJ0CRK1"/>
<evidence type="ECO:0000313" key="1">
    <source>
        <dbReference type="EMBL" id="KAK2603494.1"/>
    </source>
</evidence>
<dbReference type="EMBL" id="JASWJB010000063">
    <property type="protein sequence ID" value="KAK2603494.1"/>
    <property type="molecule type" value="Genomic_DNA"/>
</dbReference>
<name>A0AAJ0CRK1_9HYPO</name>
<reference evidence="1" key="1">
    <citation type="submission" date="2023-06" db="EMBL/GenBank/DDBJ databases">
        <title>Conoideocrella luteorostrata (Hypocreales: Clavicipitaceae), a potential biocontrol fungus for elongate hemlock scale in United States Christmas tree production areas.</title>
        <authorList>
            <person name="Barrett H."/>
            <person name="Lovett B."/>
            <person name="Macias A.M."/>
            <person name="Stajich J.E."/>
            <person name="Kasson M.T."/>
        </authorList>
    </citation>
    <scope>NUCLEOTIDE SEQUENCE</scope>
    <source>
        <strain evidence="1">ARSEF 14590</strain>
    </source>
</reference>
<gene>
    <name evidence="1" type="ORF">QQS21_004354</name>
</gene>
<accession>A0AAJ0CRK1</accession>
<proteinExistence type="predicted"/>
<dbReference type="Proteomes" id="UP001251528">
    <property type="component" value="Unassembled WGS sequence"/>
</dbReference>
<keyword evidence="2" id="KW-1185">Reference proteome</keyword>